<dbReference type="SMART" id="SM00530">
    <property type="entry name" value="HTH_XRE"/>
    <property type="match status" value="1"/>
</dbReference>
<dbReference type="OrthoDB" id="2966877at2"/>
<evidence type="ECO:0000256" key="1">
    <source>
        <dbReference type="PROSITE-ProRule" id="PRU00339"/>
    </source>
</evidence>
<evidence type="ECO:0000313" key="3">
    <source>
        <dbReference type="EMBL" id="MRG87918.1"/>
    </source>
</evidence>
<dbReference type="GO" id="GO:0003677">
    <property type="term" value="F:DNA binding"/>
    <property type="evidence" value="ECO:0007669"/>
    <property type="project" value="InterPro"/>
</dbReference>
<protein>
    <submittedName>
        <fullName evidence="3">Tetratricopeptide repeat protein</fullName>
    </submittedName>
</protein>
<dbReference type="Gene3D" id="1.10.260.40">
    <property type="entry name" value="lambda repressor-like DNA-binding domains"/>
    <property type="match status" value="1"/>
</dbReference>
<dbReference type="PROSITE" id="PS50005">
    <property type="entry name" value="TPR"/>
    <property type="match status" value="1"/>
</dbReference>
<dbReference type="Pfam" id="PF13424">
    <property type="entry name" value="TPR_12"/>
    <property type="match status" value="1"/>
</dbReference>
<proteinExistence type="predicted"/>
<dbReference type="EMBL" id="WJNH01000013">
    <property type="protein sequence ID" value="MRG87918.1"/>
    <property type="molecule type" value="Genomic_DNA"/>
</dbReference>
<feature type="domain" description="HTH cro/C1-type" evidence="2">
    <location>
        <begin position="7"/>
        <end position="60"/>
    </location>
</feature>
<dbReference type="InterPro" id="IPR010982">
    <property type="entry name" value="Lambda_DNA-bd_dom_sf"/>
</dbReference>
<dbReference type="InterPro" id="IPR019734">
    <property type="entry name" value="TPR_rpt"/>
</dbReference>
<name>A0A6G1XAV2_9BACI</name>
<dbReference type="PANTHER" id="PTHR10098">
    <property type="entry name" value="RAPSYN-RELATED"/>
    <property type="match status" value="1"/>
</dbReference>
<sequence length="429" mass="51247">MHIGKRIIILRKEYGMKQSEISKGIISTTHLSNIEKGRYKPPEDVLQLIAKKLKVPSRYLVNYEEYKKEYEDILEKLLELVILNPIKAQNYINQIESEKFFPFQSLELELQYLLLKSCLDAKRENKTSSVINSQINILLHNEDIDELPLNIKRSYYYYKGIQLYFLNEFQESIYWFKNLLPSTNNIKIKAAIFYNLSLLHQKIERTQDSIQFAEQALEIYIQYHNWSKIGETYTLLGVLHWEKKDYSEAIAQLKKAKEIQGIIEDDVLHSRILHNLALVYQSMKDHEKAIEFFKQAIEKKKKIYKEPVNLMVSYRGVIKCYIDLDNKKLAKKYLDIAYENVQHKKDKYKLNTYYALLNKEEDSEIFVKLMKQSIKYFTEKKDIKNLKGLNEQLGEYFFQTKRYKLASYHFKEELNINKGVIFYEEKNSY</sequence>
<dbReference type="InterPro" id="IPR011990">
    <property type="entry name" value="TPR-like_helical_dom_sf"/>
</dbReference>
<accession>A0A6G1XAV2</accession>
<reference evidence="3 4" key="1">
    <citation type="submission" date="2019-11" db="EMBL/GenBank/DDBJ databases">
        <authorList>
            <person name="Li J."/>
        </authorList>
    </citation>
    <scope>NUCLEOTIDE SEQUENCE [LARGE SCALE GENOMIC DNA]</scope>
    <source>
        <strain evidence="3 4">J4</strain>
    </source>
</reference>
<dbReference type="RefSeq" id="WP_153729805.1">
    <property type="nucleotide sequence ID" value="NZ_WJNH01000013.1"/>
</dbReference>
<dbReference type="SUPFAM" id="SSF48452">
    <property type="entry name" value="TPR-like"/>
    <property type="match status" value="1"/>
</dbReference>
<dbReference type="SUPFAM" id="SSF47413">
    <property type="entry name" value="lambda repressor-like DNA-binding domains"/>
    <property type="match status" value="1"/>
</dbReference>
<keyword evidence="4" id="KW-1185">Reference proteome</keyword>
<dbReference type="Pfam" id="PF01381">
    <property type="entry name" value="HTH_3"/>
    <property type="match status" value="1"/>
</dbReference>
<dbReference type="Gene3D" id="1.25.40.10">
    <property type="entry name" value="Tetratricopeptide repeat domain"/>
    <property type="match status" value="1"/>
</dbReference>
<feature type="repeat" description="TPR" evidence="1">
    <location>
        <begin position="270"/>
        <end position="303"/>
    </location>
</feature>
<dbReference type="SMART" id="SM00028">
    <property type="entry name" value="TPR"/>
    <property type="match status" value="3"/>
</dbReference>
<evidence type="ECO:0000259" key="2">
    <source>
        <dbReference type="PROSITE" id="PS50943"/>
    </source>
</evidence>
<comment type="caution">
    <text evidence="3">The sequence shown here is derived from an EMBL/GenBank/DDBJ whole genome shotgun (WGS) entry which is preliminary data.</text>
</comment>
<dbReference type="Proteomes" id="UP000480185">
    <property type="component" value="Unassembled WGS sequence"/>
</dbReference>
<dbReference type="PROSITE" id="PS50943">
    <property type="entry name" value="HTH_CROC1"/>
    <property type="match status" value="1"/>
</dbReference>
<evidence type="ECO:0000313" key="4">
    <source>
        <dbReference type="Proteomes" id="UP000480185"/>
    </source>
</evidence>
<organism evidence="3 4">
    <name type="scientific">Salinibacillus xinjiangensis</name>
    <dbReference type="NCBI Taxonomy" id="1229268"/>
    <lineage>
        <taxon>Bacteria</taxon>
        <taxon>Bacillati</taxon>
        <taxon>Bacillota</taxon>
        <taxon>Bacilli</taxon>
        <taxon>Bacillales</taxon>
        <taxon>Bacillaceae</taxon>
        <taxon>Salinibacillus</taxon>
    </lineage>
</organism>
<dbReference type="AlphaFoldDB" id="A0A6G1XAV2"/>
<keyword evidence="1" id="KW-0802">TPR repeat</keyword>
<dbReference type="InterPro" id="IPR001387">
    <property type="entry name" value="Cro/C1-type_HTH"/>
</dbReference>
<dbReference type="CDD" id="cd00093">
    <property type="entry name" value="HTH_XRE"/>
    <property type="match status" value="1"/>
</dbReference>
<gene>
    <name evidence="3" type="ORF">GH754_16785</name>
</gene>
<dbReference type="Pfam" id="PF00515">
    <property type="entry name" value="TPR_1"/>
    <property type="match status" value="1"/>
</dbReference>